<dbReference type="PANTHER" id="PTHR30055">
    <property type="entry name" value="HTH-TYPE TRANSCRIPTIONAL REGULATOR RUTR"/>
    <property type="match status" value="1"/>
</dbReference>
<dbReference type="InterPro" id="IPR009057">
    <property type="entry name" value="Homeodomain-like_sf"/>
</dbReference>
<evidence type="ECO:0000313" key="5">
    <source>
        <dbReference type="EMBL" id="MBG0561146.1"/>
    </source>
</evidence>
<feature type="domain" description="HTH tetR-type" evidence="4">
    <location>
        <begin position="26"/>
        <end position="85"/>
    </location>
</feature>
<dbReference type="InterPro" id="IPR001647">
    <property type="entry name" value="HTH_TetR"/>
</dbReference>
<dbReference type="InterPro" id="IPR036271">
    <property type="entry name" value="Tet_transcr_reg_TetR-rel_C_sf"/>
</dbReference>
<keyword evidence="1 2" id="KW-0238">DNA-binding</keyword>
<evidence type="ECO:0000313" key="6">
    <source>
        <dbReference type="Proteomes" id="UP000598146"/>
    </source>
</evidence>
<dbReference type="InterPro" id="IPR050109">
    <property type="entry name" value="HTH-type_TetR-like_transc_reg"/>
</dbReference>
<feature type="DNA-binding region" description="H-T-H motif" evidence="2">
    <location>
        <begin position="48"/>
        <end position="67"/>
    </location>
</feature>
<evidence type="ECO:0000256" key="1">
    <source>
        <dbReference type="ARBA" id="ARBA00023125"/>
    </source>
</evidence>
<dbReference type="SUPFAM" id="SSF46689">
    <property type="entry name" value="Homeodomain-like"/>
    <property type="match status" value="1"/>
</dbReference>
<dbReference type="Pfam" id="PF00440">
    <property type="entry name" value="TetR_N"/>
    <property type="match status" value="1"/>
</dbReference>
<evidence type="ECO:0000256" key="3">
    <source>
        <dbReference type="SAM" id="MobiDB-lite"/>
    </source>
</evidence>
<comment type="caution">
    <text evidence="5">The sequence shown here is derived from an EMBL/GenBank/DDBJ whole genome shotgun (WGS) entry which is preliminary data.</text>
</comment>
<keyword evidence="6" id="KW-1185">Reference proteome</keyword>
<dbReference type="AlphaFoldDB" id="A0A931C6R3"/>
<organism evidence="5 6">
    <name type="scientific">Actinoplanes aureus</name>
    <dbReference type="NCBI Taxonomy" id="2792083"/>
    <lineage>
        <taxon>Bacteria</taxon>
        <taxon>Bacillati</taxon>
        <taxon>Actinomycetota</taxon>
        <taxon>Actinomycetes</taxon>
        <taxon>Micromonosporales</taxon>
        <taxon>Micromonosporaceae</taxon>
        <taxon>Actinoplanes</taxon>
    </lineage>
</organism>
<dbReference type="GO" id="GO:0003700">
    <property type="term" value="F:DNA-binding transcription factor activity"/>
    <property type="evidence" value="ECO:0007669"/>
    <property type="project" value="TreeGrafter"/>
</dbReference>
<dbReference type="GO" id="GO:0000976">
    <property type="term" value="F:transcription cis-regulatory region binding"/>
    <property type="evidence" value="ECO:0007669"/>
    <property type="project" value="TreeGrafter"/>
</dbReference>
<dbReference type="SUPFAM" id="SSF48498">
    <property type="entry name" value="Tetracyclin repressor-like, C-terminal domain"/>
    <property type="match status" value="1"/>
</dbReference>
<dbReference type="PROSITE" id="PS50977">
    <property type="entry name" value="HTH_TETR_2"/>
    <property type="match status" value="1"/>
</dbReference>
<sequence length="231" mass="25233">MSPVTPPVNPDNRSDGRRGRWDSHREQRRAELTNAAIEAIRIHGPDVGMETIAAHAGVSKPVLYRYFADKSELWLAVGQQAGNMVIEAMVPAVAAVREERAIIGAAIDVYLAHIESDLNLYRFVVHQPDIARHRDVVADVMDTVASGLARILGDRLRARGLDSGAALPWAYGVVGYVQAVGDWWLRQQQPISREALGEYLTTFLWGGIAGIRRAADIPGGLAAHEGWAENA</sequence>
<dbReference type="PANTHER" id="PTHR30055:SF160">
    <property type="entry name" value="TRANSCRIPTIONAL REGULATORY PROTEIN (PROBABLY ASNC-FAMILY)-RELATED"/>
    <property type="match status" value="1"/>
</dbReference>
<gene>
    <name evidence="5" type="ORF">I4J89_06685</name>
</gene>
<name>A0A931C6R3_9ACTN</name>
<feature type="compositionally biased region" description="Basic and acidic residues" evidence="3">
    <location>
        <begin position="12"/>
        <end position="25"/>
    </location>
</feature>
<dbReference type="Gene3D" id="1.10.357.10">
    <property type="entry name" value="Tetracycline Repressor, domain 2"/>
    <property type="match status" value="1"/>
</dbReference>
<evidence type="ECO:0000259" key="4">
    <source>
        <dbReference type="PROSITE" id="PS50977"/>
    </source>
</evidence>
<proteinExistence type="predicted"/>
<dbReference type="EMBL" id="JADQTO010000003">
    <property type="protein sequence ID" value="MBG0561146.1"/>
    <property type="molecule type" value="Genomic_DNA"/>
</dbReference>
<protein>
    <submittedName>
        <fullName evidence="5">TetR/AcrR family transcriptional regulator</fullName>
    </submittedName>
</protein>
<reference evidence="5" key="1">
    <citation type="submission" date="2020-11" db="EMBL/GenBank/DDBJ databases">
        <title>Isolation and identification of active actinomycetes.</title>
        <authorList>
            <person name="Sun X."/>
        </authorList>
    </citation>
    <scope>NUCLEOTIDE SEQUENCE</scope>
    <source>
        <strain evidence="5">NEAU-A11</strain>
    </source>
</reference>
<dbReference type="Pfam" id="PF19344">
    <property type="entry name" value="TetR_C_32"/>
    <property type="match status" value="1"/>
</dbReference>
<dbReference type="RefSeq" id="WP_196412957.1">
    <property type="nucleotide sequence ID" value="NZ_JADQTO010000003.1"/>
</dbReference>
<evidence type="ECO:0000256" key="2">
    <source>
        <dbReference type="PROSITE-ProRule" id="PRU00335"/>
    </source>
</evidence>
<feature type="region of interest" description="Disordered" evidence="3">
    <location>
        <begin position="1"/>
        <end position="25"/>
    </location>
</feature>
<dbReference type="Proteomes" id="UP000598146">
    <property type="component" value="Unassembled WGS sequence"/>
</dbReference>
<accession>A0A931C6R3</accession>
<dbReference type="InterPro" id="IPR045823">
    <property type="entry name" value="TetR_C_32"/>
</dbReference>